<sequence>MSRLCSSVWLGVFRRQLSRSQYIFRPMKGLGMHSLLSTPCKRMFRIAACISTLLCLLSIGVFTGRLQAQSTFGAFVGTAKDPQGAVIAGASVTLEGVGTNLKRVTTTGPDGQFGFLNIEPGSYKVTVTFPGFQTLVLTSLTLQARETQRLDSTLQVGSEAQSVSVEAAAAVINTDTSNLTETRTGIELTTLPLAVSSRAGGSTSPYSTLTSQAGVQTDSSGNISVAGAKPSLLSVTVDGISTMNVRSSIPASELFPSFNTIEEIRISQNANAAEFGGISDITTVSRGGTNQAHGGAFDNYETAGFNSKDPFATRKPKLVMNDFGLFYGGPVIIPHLYNGRDKTFYFLSYEGLRLPQQTNVIQSVPTQAMRNGDLSAYSTQIKNASGVPYAGNQIPSGDISAVSRNLLNAYYPLPNTGASTAITNNYQQNFRTPISSDQGDARIDRTITTKQNIYARYSYKQRSVTTPPSSSATAGGSALIGTFNRPEKDTSLAVAYNYAIKPTLLNELRGGLSKFITETTFSDNSTNFSKLGITGIPNLISASTAASPNVRITGFTAAGGTGSSKGSSNTYQIIDNLTWSRKAHTVKMGGDWRRMYAYSSNVFGSTRLGRYTFNGSSAVGKTIAVPMASFLLGIPDSTNLADVLAPDMNGRGNAYAMYVQDDWKITSTLTLNFGLRYEYHPMLRDKYENSAQFLPDSYTNVNGTNVRGVVVVPTAYAINNNVLASFRNGIAPMPILTAAQAGISSALVSVAKDDFAPRFGFAWRPLHNDKTVIRGGFGRFIAGALGGNVVGGWAVSASAVNSYTNAYSGGKPTLSFPNPFGTPNATSSGSLDFNYAITPNYKDPTVQQWNLTVEQDLGFSTGMRVSYAGSHGQNLGMEGDANQLPYGTGTPNTAQRPFPTMNSMYQVRNLASSNYNAVTIEGTHRMSHGLQFQSSYTFARNLSEEGGSNPTSNASEIGGIPSDIYHPGVDYGNVIYTRRHRFLGSFLYELPFGHNKSYLSNVGYLLNSLVNDWQLAGYYLQQSGAFLTPITSSVDPTGTGMISKGFATYSRPDAVVGVSPYTSGKGIRNFLTATAFANPAANIGRQGTASVGSVVGPGTNTFSTSLMKSLVFTERVKFQMGAQVQNLFNHHNYDIPSSLDLATSSIKNGIETGSFGQITSMQSKDNAGPRAISLTARLSF</sequence>
<dbReference type="GO" id="GO:0015344">
    <property type="term" value="F:siderophore uptake transmembrane transporter activity"/>
    <property type="evidence" value="ECO:0007669"/>
    <property type="project" value="TreeGrafter"/>
</dbReference>
<keyword evidence="4" id="KW-0812">Transmembrane</keyword>
<keyword evidence="10" id="KW-1185">Reference proteome</keyword>
<dbReference type="AlphaFoldDB" id="A0A5B9ECH7"/>
<evidence type="ECO:0000256" key="1">
    <source>
        <dbReference type="ARBA" id="ARBA00004571"/>
    </source>
</evidence>
<evidence type="ECO:0000313" key="9">
    <source>
        <dbReference type="EMBL" id="QEE28410.1"/>
    </source>
</evidence>
<name>A0A5B9ECH7_9BACT</name>
<evidence type="ECO:0000313" key="10">
    <source>
        <dbReference type="Proteomes" id="UP000321820"/>
    </source>
</evidence>
<organism evidence="9 10">
    <name type="scientific">Terriglobus albidus</name>
    <dbReference type="NCBI Taxonomy" id="1592106"/>
    <lineage>
        <taxon>Bacteria</taxon>
        <taxon>Pseudomonadati</taxon>
        <taxon>Acidobacteriota</taxon>
        <taxon>Terriglobia</taxon>
        <taxon>Terriglobales</taxon>
        <taxon>Acidobacteriaceae</taxon>
        <taxon>Terriglobus</taxon>
    </lineage>
</organism>
<dbReference type="Proteomes" id="UP000321820">
    <property type="component" value="Chromosome"/>
</dbReference>
<keyword evidence="3" id="KW-1134">Transmembrane beta strand</keyword>
<dbReference type="Gene3D" id="2.60.40.1120">
    <property type="entry name" value="Carboxypeptidase-like, regulatory domain"/>
    <property type="match status" value="1"/>
</dbReference>
<dbReference type="InterPro" id="IPR008969">
    <property type="entry name" value="CarboxyPept-like_regulatory"/>
</dbReference>
<dbReference type="GO" id="GO:0044718">
    <property type="term" value="P:siderophore transmembrane transport"/>
    <property type="evidence" value="ECO:0007669"/>
    <property type="project" value="TreeGrafter"/>
</dbReference>
<evidence type="ECO:0000256" key="6">
    <source>
        <dbReference type="ARBA" id="ARBA00023136"/>
    </source>
</evidence>
<gene>
    <name evidence="9" type="ORF">FTW19_10605</name>
</gene>
<dbReference type="GO" id="GO:0009279">
    <property type="term" value="C:cell outer membrane"/>
    <property type="evidence" value="ECO:0007669"/>
    <property type="project" value="UniProtKB-SubCell"/>
</dbReference>
<dbReference type="SUPFAM" id="SSF49464">
    <property type="entry name" value="Carboxypeptidase regulatory domain-like"/>
    <property type="match status" value="1"/>
</dbReference>
<keyword evidence="7" id="KW-0998">Cell outer membrane</keyword>
<dbReference type="InterPro" id="IPR039426">
    <property type="entry name" value="TonB-dep_rcpt-like"/>
</dbReference>
<comment type="subcellular location">
    <subcellularLocation>
        <location evidence="1">Cell outer membrane</location>
        <topology evidence="1">Multi-pass membrane protein</topology>
    </subcellularLocation>
</comment>
<accession>A0A5B9ECH7</accession>
<reference evidence="9 10" key="1">
    <citation type="submission" date="2019-08" db="EMBL/GenBank/DDBJ databases">
        <title>Complete genome sequence of Terriglobus albidus strain ORNL.</title>
        <authorList>
            <person name="Podar M."/>
        </authorList>
    </citation>
    <scope>NUCLEOTIDE SEQUENCE [LARGE SCALE GENOMIC DNA]</scope>
    <source>
        <strain evidence="9 10">ORNL</strain>
    </source>
</reference>
<keyword evidence="6" id="KW-0472">Membrane</keyword>
<evidence type="ECO:0000256" key="4">
    <source>
        <dbReference type="ARBA" id="ARBA00022692"/>
    </source>
</evidence>
<dbReference type="InterPro" id="IPR010917">
    <property type="entry name" value="TonB_rcpt_CS"/>
</dbReference>
<dbReference type="PANTHER" id="PTHR30069:SF29">
    <property type="entry name" value="HEMOGLOBIN AND HEMOGLOBIN-HAPTOGLOBIN-BINDING PROTEIN 1-RELATED"/>
    <property type="match status" value="1"/>
</dbReference>
<keyword evidence="5" id="KW-0732">Signal</keyword>
<evidence type="ECO:0000259" key="8">
    <source>
        <dbReference type="Pfam" id="PF25183"/>
    </source>
</evidence>
<keyword evidence="2" id="KW-0813">Transport</keyword>
<dbReference type="OrthoDB" id="97893at2"/>
<proteinExistence type="predicted"/>
<dbReference type="InterPro" id="IPR057601">
    <property type="entry name" value="Oar-like_b-barrel"/>
</dbReference>
<evidence type="ECO:0000256" key="3">
    <source>
        <dbReference type="ARBA" id="ARBA00022452"/>
    </source>
</evidence>
<dbReference type="PANTHER" id="PTHR30069">
    <property type="entry name" value="TONB-DEPENDENT OUTER MEMBRANE RECEPTOR"/>
    <property type="match status" value="1"/>
</dbReference>
<dbReference type="EMBL" id="CP042806">
    <property type="protein sequence ID" value="QEE28410.1"/>
    <property type="molecule type" value="Genomic_DNA"/>
</dbReference>
<feature type="domain" description="TonB-dependent transporter Oar-like beta-barrel" evidence="8">
    <location>
        <begin position="284"/>
        <end position="1163"/>
    </location>
</feature>
<dbReference type="InterPro" id="IPR036942">
    <property type="entry name" value="Beta-barrel_TonB_sf"/>
</dbReference>
<evidence type="ECO:0000256" key="7">
    <source>
        <dbReference type="ARBA" id="ARBA00023237"/>
    </source>
</evidence>
<evidence type="ECO:0000256" key="5">
    <source>
        <dbReference type="ARBA" id="ARBA00022729"/>
    </source>
</evidence>
<protein>
    <recommendedName>
        <fullName evidence="8">TonB-dependent transporter Oar-like beta-barrel domain-containing protein</fullName>
    </recommendedName>
</protein>
<dbReference type="Pfam" id="PF13620">
    <property type="entry name" value="CarboxypepD_reg"/>
    <property type="match status" value="1"/>
</dbReference>
<dbReference type="SUPFAM" id="SSF56935">
    <property type="entry name" value="Porins"/>
    <property type="match status" value="1"/>
</dbReference>
<dbReference type="KEGG" id="talb:FTW19_10605"/>
<evidence type="ECO:0000256" key="2">
    <source>
        <dbReference type="ARBA" id="ARBA00022448"/>
    </source>
</evidence>
<dbReference type="Pfam" id="PF25183">
    <property type="entry name" value="OMP_b-brl_4"/>
    <property type="match status" value="1"/>
</dbReference>
<dbReference type="Gene3D" id="2.40.170.20">
    <property type="entry name" value="TonB-dependent receptor, beta-barrel domain"/>
    <property type="match status" value="1"/>
</dbReference>
<dbReference type="PROSITE" id="PS01156">
    <property type="entry name" value="TONB_DEPENDENT_REC_2"/>
    <property type="match status" value="1"/>
</dbReference>